<evidence type="ECO:0000256" key="2">
    <source>
        <dbReference type="ARBA" id="ARBA00022530"/>
    </source>
</evidence>
<evidence type="ECO:0000256" key="11">
    <source>
        <dbReference type="SAM" id="SignalP"/>
    </source>
</evidence>
<feature type="domain" description="Fibronectin type-III" evidence="12">
    <location>
        <begin position="466"/>
        <end position="555"/>
    </location>
</feature>
<dbReference type="Gene3D" id="3.90.215.10">
    <property type="entry name" value="Gamma Fibrinogen, chain A, domain 1"/>
    <property type="match status" value="1"/>
</dbReference>
<dbReference type="Pfam" id="PF00041">
    <property type="entry name" value="fn3"/>
    <property type="match status" value="9"/>
</dbReference>
<dbReference type="PROSITE" id="PS50853">
    <property type="entry name" value="FN3"/>
    <property type="match status" value="8"/>
</dbReference>
<evidence type="ECO:0000256" key="10">
    <source>
        <dbReference type="SAM" id="MobiDB-lite"/>
    </source>
</evidence>
<dbReference type="InterPro" id="IPR002181">
    <property type="entry name" value="Fibrinogen_a/b/g_C_dom"/>
</dbReference>
<dbReference type="FunFam" id="2.60.40.10:FF:001249">
    <property type="entry name" value="Tenascin R"/>
    <property type="match status" value="1"/>
</dbReference>
<dbReference type="Proteomes" id="UP000527355">
    <property type="component" value="Unassembled WGS sequence"/>
</dbReference>
<dbReference type="Pfam" id="PF00147">
    <property type="entry name" value="Fibrinogen_C"/>
    <property type="match status" value="1"/>
</dbReference>
<dbReference type="VEuPathDB" id="HostDB:GeneID_118673756"/>
<evidence type="ECO:0000256" key="5">
    <source>
        <dbReference type="ARBA" id="ARBA00022729"/>
    </source>
</evidence>
<keyword evidence="4" id="KW-0597">Phosphoprotein</keyword>
<evidence type="ECO:0000256" key="8">
    <source>
        <dbReference type="ARBA" id="ARBA00023157"/>
    </source>
</evidence>
<dbReference type="InterPro" id="IPR014716">
    <property type="entry name" value="Fibrinogen_a/b/g_C_1"/>
</dbReference>
<dbReference type="SUPFAM" id="SSF56496">
    <property type="entry name" value="Fibrinogen C-terminal domain-like"/>
    <property type="match status" value="1"/>
</dbReference>
<dbReference type="SMART" id="SM00060">
    <property type="entry name" value="FN3"/>
    <property type="match status" value="9"/>
</dbReference>
<dbReference type="InterPro" id="IPR036056">
    <property type="entry name" value="Fibrinogen-like_C"/>
</dbReference>
<proteinExistence type="predicted"/>
<keyword evidence="6" id="KW-0677">Repeat</keyword>
<feature type="domain" description="Fibronectin type-III" evidence="12">
    <location>
        <begin position="196"/>
        <end position="288"/>
    </location>
</feature>
<dbReference type="InterPro" id="IPR036116">
    <property type="entry name" value="FN3_sf"/>
</dbReference>
<dbReference type="PANTHER" id="PTHR46708:SF13">
    <property type="entry name" value="TENASCIN-R"/>
    <property type="match status" value="1"/>
</dbReference>
<dbReference type="GO" id="GO:0030155">
    <property type="term" value="P:regulation of cell adhesion"/>
    <property type="evidence" value="ECO:0007669"/>
    <property type="project" value="TreeGrafter"/>
</dbReference>
<comment type="subcellular location">
    <subcellularLocation>
        <location evidence="1">Secreted</location>
        <location evidence="1">Extracellular space</location>
        <location evidence="1">Extracellular matrix</location>
    </subcellularLocation>
</comment>
<dbReference type="FunFam" id="2.60.40.10:FF:000722">
    <property type="entry name" value="Tenascin R"/>
    <property type="match status" value="1"/>
</dbReference>
<dbReference type="SUPFAM" id="SSF49265">
    <property type="entry name" value="Fibronectin type III"/>
    <property type="match status" value="5"/>
</dbReference>
<feature type="signal peptide" evidence="11">
    <location>
        <begin position="1"/>
        <end position="31"/>
    </location>
</feature>
<protein>
    <submittedName>
        <fullName evidence="14">Tenascin R</fullName>
    </submittedName>
</protein>
<dbReference type="InterPro" id="IPR003961">
    <property type="entry name" value="FN3_dom"/>
</dbReference>
<keyword evidence="8" id="KW-1015">Disulfide bond</keyword>
<keyword evidence="7" id="KW-0654">Proteoglycan</keyword>
<dbReference type="GO" id="GO:0005615">
    <property type="term" value="C:extracellular space"/>
    <property type="evidence" value="ECO:0007669"/>
    <property type="project" value="TreeGrafter"/>
</dbReference>
<name>A0A7J7SU35_MYOMY</name>
<dbReference type="AlphaFoldDB" id="A0A7J7SU35"/>
<dbReference type="FunFam" id="2.60.40.10:FF:000682">
    <property type="entry name" value="Tenascin R"/>
    <property type="match status" value="1"/>
</dbReference>
<keyword evidence="2" id="KW-0964">Secreted</keyword>
<organism evidence="14 15">
    <name type="scientific">Myotis myotis</name>
    <name type="common">Greater mouse-eared bat</name>
    <name type="synonym">Vespertilio myotis</name>
    <dbReference type="NCBI Taxonomy" id="51298"/>
    <lineage>
        <taxon>Eukaryota</taxon>
        <taxon>Metazoa</taxon>
        <taxon>Chordata</taxon>
        <taxon>Craniata</taxon>
        <taxon>Vertebrata</taxon>
        <taxon>Euteleostomi</taxon>
        <taxon>Mammalia</taxon>
        <taxon>Eutheria</taxon>
        <taxon>Laurasiatheria</taxon>
        <taxon>Chiroptera</taxon>
        <taxon>Yangochiroptera</taxon>
        <taxon>Vespertilionidae</taxon>
        <taxon>Myotis</taxon>
    </lineage>
</organism>
<feature type="domain" description="Fibronectin type-III" evidence="12">
    <location>
        <begin position="734"/>
        <end position="823"/>
    </location>
</feature>
<dbReference type="InterPro" id="IPR013783">
    <property type="entry name" value="Ig-like_fold"/>
</dbReference>
<evidence type="ECO:0000256" key="4">
    <source>
        <dbReference type="ARBA" id="ARBA00022553"/>
    </source>
</evidence>
<keyword evidence="5 11" id="KW-0732">Signal</keyword>
<keyword evidence="2" id="KW-0272">Extracellular matrix</keyword>
<dbReference type="FunFam" id="2.60.40.10:FF:000691">
    <property type="entry name" value="Tenascin R"/>
    <property type="match status" value="1"/>
</dbReference>
<evidence type="ECO:0000256" key="6">
    <source>
        <dbReference type="ARBA" id="ARBA00022737"/>
    </source>
</evidence>
<evidence type="ECO:0000256" key="9">
    <source>
        <dbReference type="ARBA" id="ARBA00023180"/>
    </source>
</evidence>
<evidence type="ECO:0000313" key="15">
    <source>
        <dbReference type="Proteomes" id="UP000527355"/>
    </source>
</evidence>
<feature type="domain" description="Fibrinogen C-terminal" evidence="13">
    <location>
        <begin position="997"/>
        <end position="1212"/>
    </location>
</feature>
<dbReference type="FunFam" id="3.90.215.10:FF:000001">
    <property type="entry name" value="Tenascin isoform 1"/>
    <property type="match status" value="1"/>
</dbReference>
<dbReference type="InterPro" id="IPR050991">
    <property type="entry name" value="ECM_Regulatory_Proteins"/>
</dbReference>
<feature type="domain" description="Fibronectin type-III" evidence="12">
    <location>
        <begin position="556"/>
        <end position="645"/>
    </location>
</feature>
<dbReference type="CDD" id="cd00063">
    <property type="entry name" value="FN3"/>
    <property type="match status" value="9"/>
</dbReference>
<evidence type="ECO:0000313" key="14">
    <source>
        <dbReference type="EMBL" id="KAF6291890.1"/>
    </source>
</evidence>
<evidence type="ECO:0000256" key="3">
    <source>
        <dbReference type="ARBA" id="ARBA00022536"/>
    </source>
</evidence>
<dbReference type="FunFam" id="2.60.40.10:FF:000099">
    <property type="entry name" value="Fibronectin 1"/>
    <property type="match status" value="2"/>
</dbReference>
<dbReference type="NCBIfam" id="NF040941">
    <property type="entry name" value="GGGWT_bact"/>
    <property type="match status" value="1"/>
</dbReference>
<dbReference type="PANTHER" id="PTHR46708">
    <property type="entry name" value="TENASCIN"/>
    <property type="match status" value="1"/>
</dbReference>
<dbReference type="FunFam" id="2.60.40.10:FF:000201">
    <property type="entry name" value="Tenascin C"/>
    <property type="match status" value="1"/>
</dbReference>
<feature type="domain" description="Fibronectin type-III" evidence="12">
    <location>
        <begin position="824"/>
        <end position="910"/>
    </location>
</feature>
<feature type="chain" id="PRO_5029481361" evidence="11">
    <location>
        <begin position="32"/>
        <end position="1226"/>
    </location>
</feature>
<dbReference type="FunFam" id="2.60.40.10:FF:000609">
    <property type="entry name" value="Tenascin R"/>
    <property type="match status" value="1"/>
</dbReference>
<feature type="domain" description="Fibronectin type-III" evidence="12">
    <location>
        <begin position="911"/>
        <end position="999"/>
    </location>
</feature>
<evidence type="ECO:0000256" key="1">
    <source>
        <dbReference type="ARBA" id="ARBA00004498"/>
    </source>
</evidence>
<dbReference type="PROSITE" id="PS51406">
    <property type="entry name" value="FIBRINOGEN_C_2"/>
    <property type="match status" value="1"/>
</dbReference>
<evidence type="ECO:0000259" key="12">
    <source>
        <dbReference type="PROSITE" id="PS50853"/>
    </source>
</evidence>
<dbReference type="CDD" id="cd00087">
    <property type="entry name" value="FReD"/>
    <property type="match status" value="1"/>
</dbReference>
<feature type="region of interest" description="Disordered" evidence="10">
    <location>
        <begin position="86"/>
        <end position="110"/>
    </location>
</feature>
<gene>
    <name evidence="14" type="ORF">mMyoMyo1_019552</name>
</gene>
<keyword evidence="3" id="KW-0245">EGF-like domain</keyword>
<dbReference type="FunFam" id="2.60.40.10:FF:000207">
    <property type="entry name" value="Tenascin C"/>
    <property type="match status" value="1"/>
</dbReference>
<dbReference type="EMBL" id="JABWUV010000018">
    <property type="protein sequence ID" value="KAF6291890.1"/>
    <property type="molecule type" value="Genomic_DNA"/>
</dbReference>
<comment type="caution">
    <text evidence="14">The sequence shown here is derived from an EMBL/GenBank/DDBJ whole genome shotgun (WGS) entry which is preliminary data.</text>
</comment>
<feature type="domain" description="Fibronectin type-III" evidence="12">
    <location>
        <begin position="374"/>
        <end position="465"/>
    </location>
</feature>
<keyword evidence="9" id="KW-0325">Glycoprotein</keyword>
<accession>A0A7J7SU35</accession>
<keyword evidence="15" id="KW-1185">Reference proteome</keyword>
<sequence length="1226" mass="135314">MGADRETVVLKNMLLGVNLILLGLMLKPTECQLEVPMERGQRPAVEEEGGIASYNTSDKEPPMVFNHVYNINVPLDSLCSSGLEASAEQEVSAEDEAPAEYLGQTSDPESQVTVTHRINLPRKACPCAAGSAQVLRELLSRIEMLEREVSVLRDQCGSSCCQESAATGQLDYLPHCSGHGNFSLESCGCICNEAAPPEDLRVAGISDRSIELEWDGPMAVTEYVISYQPTALGGLQLQQRVPGDWRGVTITELEPGLTYNISVYAVISNILSLPITAKVATHLSTPQGLQFKTITETTVEVQWEPFSFSFDGWEISFIPKNNEGGVIAQLPSDVTSFNQTGLKPGEEYLVNVVALKEQARSLPISASVATVIDGPTQILVRDVSDTVAFVEWTPPRAKVDFILLKYGLVGGEGGKTTFRLQPPLSQYSVQALRPGSRYQVSVSAVRGTNESEASTTQFTTEIDAPKNLRVGSRTATSLDLEWDNSEAEVRKYKVVYSTLAGEQYHELLVPKSVGPTSRATLTDLIPGTEYGFGISAVMDSQQSIPATMNARTELDSPRDLMVTASSETSISLIWTKASGPIDHYRITFTPSSGIASEVTVPKDRTWYTLTDLEPGAEYIISITAERGRQQSLESTVDAFTGFRPISHLHFSHVTSSSVNITWSDPSPPADRLILNYSPRDEEEEMTEVSLDATKRHAVLMGLQPATEYIVNLVAVHGTVTSEPIVGSITTGIDPPKDITISNVTKDSVVVSWSPPVASFDYYRVSYRPTQVGRLDSSVVPNTVTEFTITKLYPATEYEISLNSVRGREESERVCTLMHTAMDNPVDLIATNITPTGALLQWKAPVGEVESYVIVLTRFSVAGETILVDGDSEEFLLTDLLPRTHYTVSMHATSGPLTSGTISTNFSTLLDPPANLTASEVTRQSALISWQPPRAEVEKYILTYKSTDGSRKELIVDAEDTWIRLEGLSESTDYTVLLQAAQDAERSSLTSTAFTTGGRVFPHPQDCAQHLMNGDTLSGVYTIFLHGEPSQKLQVYCDMTTDGGGWIVFQRRQNGQTDFFRKWAEYRAGFGNLEDEFWLGLDNIHRITSQGRYELRVDMRDGQEAAFAHYDKFSVEDSRSLYKLRVGGYNGTAGDSLSYHQGRPFSTADRDNDIAVTNCALSYKGAWWYKNCHRTNLNGKYGESRHSQGINWYHWKGHEFSIPFVEMKTRPYNHRPLAGRKRRSLHF</sequence>
<evidence type="ECO:0000256" key="7">
    <source>
        <dbReference type="ARBA" id="ARBA00022974"/>
    </source>
</evidence>
<dbReference type="SMART" id="SM00186">
    <property type="entry name" value="FBG"/>
    <property type="match status" value="1"/>
</dbReference>
<reference evidence="14 15" key="1">
    <citation type="journal article" date="2020" name="Nature">
        <title>Six reference-quality genomes reveal evolution of bat adaptations.</title>
        <authorList>
            <person name="Jebb D."/>
            <person name="Huang Z."/>
            <person name="Pippel M."/>
            <person name="Hughes G.M."/>
            <person name="Lavrichenko K."/>
            <person name="Devanna P."/>
            <person name="Winkler S."/>
            <person name="Jermiin L.S."/>
            <person name="Skirmuntt E.C."/>
            <person name="Katzourakis A."/>
            <person name="Burkitt-Gray L."/>
            <person name="Ray D.A."/>
            <person name="Sullivan K.A.M."/>
            <person name="Roscito J.G."/>
            <person name="Kirilenko B.M."/>
            <person name="Davalos L.M."/>
            <person name="Corthals A.P."/>
            <person name="Power M.L."/>
            <person name="Jones G."/>
            <person name="Ransome R.D."/>
            <person name="Dechmann D.K.N."/>
            <person name="Locatelli A.G."/>
            <person name="Puechmaille S.J."/>
            <person name="Fedrigo O."/>
            <person name="Jarvis E.D."/>
            <person name="Hiller M."/>
            <person name="Vernes S.C."/>
            <person name="Myers E.W."/>
            <person name="Teeling E.C."/>
        </authorList>
    </citation>
    <scope>NUCLEOTIDE SEQUENCE [LARGE SCALE GENOMIC DNA]</scope>
    <source>
        <strain evidence="14">MMyoMyo1</strain>
        <tissue evidence="14">Flight muscle</tissue>
    </source>
</reference>
<evidence type="ECO:0000259" key="13">
    <source>
        <dbReference type="PROSITE" id="PS51406"/>
    </source>
</evidence>
<dbReference type="Gene3D" id="2.60.40.10">
    <property type="entry name" value="Immunoglobulins"/>
    <property type="match status" value="9"/>
</dbReference>
<dbReference type="GO" id="GO:0031175">
    <property type="term" value="P:neuron projection development"/>
    <property type="evidence" value="ECO:0007669"/>
    <property type="project" value="TreeGrafter"/>
</dbReference>
<feature type="domain" description="Fibronectin type-III" evidence="12">
    <location>
        <begin position="646"/>
        <end position="733"/>
    </location>
</feature>